<dbReference type="PANTHER" id="PTHR43335">
    <property type="entry name" value="ABC TRANSPORTER, ATP-BINDING PROTEIN"/>
    <property type="match status" value="1"/>
</dbReference>
<dbReference type="Pfam" id="PF00005">
    <property type="entry name" value="ABC_tran"/>
    <property type="match status" value="1"/>
</dbReference>
<dbReference type="PROSITE" id="PS50893">
    <property type="entry name" value="ABC_TRANSPORTER_2"/>
    <property type="match status" value="1"/>
</dbReference>
<dbReference type="EMBL" id="JYFN01000002">
    <property type="protein sequence ID" value="KJE25335.1"/>
    <property type="molecule type" value="Genomic_DNA"/>
</dbReference>
<reference evidence="7 8" key="2">
    <citation type="journal article" date="2016" name="Genome Announc.">
        <title>Permanent Draft Genome Sequences for Two Variants of Frankia sp. Strain CpI1, the First Frankia Strain Isolated from Root Nodules of Comptonia peregrina.</title>
        <authorList>
            <person name="Oshone R."/>
            <person name="Hurst S.G.IV."/>
            <person name="Abebe-Akele F."/>
            <person name="Simpson S."/>
            <person name="Morris K."/>
            <person name="Thomas W.K."/>
            <person name="Tisa L.S."/>
        </authorList>
    </citation>
    <scope>NUCLEOTIDE SEQUENCE [LARGE SCALE GENOMIC DNA]</scope>
    <source>
        <strain evidence="8">CpI1-S</strain>
    </source>
</reference>
<evidence type="ECO:0000256" key="3">
    <source>
        <dbReference type="ARBA" id="ARBA00022741"/>
    </source>
</evidence>
<keyword evidence="2" id="KW-0813">Transport</keyword>
<feature type="transmembrane region" description="Helical" evidence="5">
    <location>
        <begin position="42"/>
        <end position="61"/>
    </location>
</feature>
<evidence type="ECO:0000256" key="2">
    <source>
        <dbReference type="ARBA" id="ARBA00022448"/>
    </source>
</evidence>
<evidence type="ECO:0000313" key="8">
    <source>
        <dbReference type="Proteomes" id="UP000032545"/>
    </source>
</evidence>
<name>A0A0D8BMM3_9ACTN</name>
<keyword evidence="8" id="KW-1185">Reference proteome</keyword>
<proteinExistence type="inferred from homology"/>
<comment type="caution">
    <text evidence="7">The sequence shown here is derived from an EMBL/GenBank/DDBJ whole genome shotgun (WGS) entry which is preliminary data.</text>
</comment>
<dbReference type="SMART" id="SM00382">
    <property type="entry name" value="AAA"/>
    <property type="match status" value="1"/>
</dbReference>
<evidence type="ECO:0000259" key="6">
    <source>
        <dbReference type="PROSITE" id="PS50893"/>
    </source>
</evidence>
<dbReference type="SUPFAM" id="SSF52540">
    <property type="entry name" value="P-loop containing nucleoside triphosphate hydrolases"/>
    <property type="match status" value="1"/>
</dbReference>
<dbReference type="Gene3D" id="3.40.50.300">
    <property type="entry name" value="P-loop containing nucleotide triphosphate hydrolases"/>
    <property type="match status" value="1"/>
</dbReference>
<dbReference type="InterPro" id="IPR025302">
    <property type="entry name" value="DrrA1/2-like_C"/>
</dbReference>
<dbReference type="PATRIC" id="fig|1502723.3.peg.518"/>
<evidence type="ECO:0000256" key="4">
    <source>
        <dbReference type="ARBA" id="ARBA00022840"/>
    </source>
</evidence>
<reference evidence="8" key="1">
    <citation type="submission" date="2015-02" db="EMBL/GenBank/DDBJ databases">
        <title>Draft Genome of Frankia sp. CpI1-S.</title>
        <authorList>
            <person name="Oshone R.T."/>
            <person name="Ngom M."/>
            <person name="Ghodhbane-Gtari F."/>
            <person name="Gtari M."/>
            <person name="Morris K."/>
            <person name="Thomas K."/>
            <person name="Sen A."/>
            <person name="Tisa L.S."/>
        </authorList>
    </citation>
    <scope>NUCLEOTIDE SEQUENCE [LARGE SCALE GENOMIC DNA]</scope>
    <source>
        <strain evidence="8">CpI1-S</strain>
    </source>
</reference>
<dbReference type="Proteomes" id="UP000032545">
    <property type="component" value="Unassembled WGS sequence"/>
</dbReference>
<evidence type="ECO:0000256" key="5">
    <source>
        <dbReference type="SAM" id="Phobius"/>
    </source>
</evidence>
<dbReference type="GO" id="GO:0005524">
    <property type="term" value="F:ATP binding"/>
    <property type="evidence" value="ECO:0007669"/>
    <property type="project" value="UniProtKB-KW"/>
</dbReference>
<evidence type="ECO:0000313" key="7">
    <source>
        <dbReference type="EMBL" id="KJE25335.1"/>
    </source>
</evidence>
<dbReference type="InterPro" id="IPR027417">
    <property type="entry name" value="P-loop_NTPase"/>
</dbReference>
<dbReference type="PROSITE" id="PS00211">
    <property type="entry name" value="ABC_TRANSPORTER_1"/>
    <property type="match status" value="1"/>
</dbReference>
<accession>A0A0D8BMM3</accession>
<keyword evidence="5" id="KW-0472">Membrane</keyword>
<dbReference type="AlphaFoldDB" id="A0A0D8BMM3"/>
<dbReference type="PANTHER" id="PTHR43335:SF4">
    <property type="entry name" value="ABC TRANSPORTER, ATP-BINDING PROTEIN"/>
    <property type="match status" value="1"/>
</dbReference>
<feature type="transmembrane region" description="Helical" evidence="5">
    <location>
        <begin position="73"/>
        <end position="90"/>
    </location>
</feature>
<feature type="domain" description="ABC transporter" evidence="6">
    <location>
        <begin position="158"/>
        <end position="385"/>
    </location>
</feature>
<keyword evidence="5" id="KW-1133">Transmembrane helix</keyword>
<keyword evidence="5" id="KW-0812">Transmembrane</keyword>
<dbReference type="Pfam" id="PF13732">
    <property type="entry name" value="DrrA1-3_C"/>
    <property type="match status" value="1"/>
</dbReference>
<dbReference type="InterPro" id="IPR003439">
    <property type="entry name" value="ABC_transporter-like_ATP-bd"/>
</dbReference>
<gene>
    <name evidence="7" type="ORF">FF36_00468</name>
</gene>
<comment type="similarity">
    <text evidence="1">Belongs to the ABC transporter superfamily.</text>
</comment>
<dbReference type="GO" id="GO:0016887">
    <property type="term" value="F:ATP hydrolysis activity"/>
    <property type="evidence" value="ECO:0007669"/>
    <property type="project" value="InterPro"/>
</dbReference>
<keyword evidence="4" id="KW-0067">ATP-binding</keyword>
<protein>
    <submittedName>
        <fullName evidence="7">ABC-type uncharacterized transport system, ATPase component</fullName>
    </submittedName>
</protein>
<evidence type="ECO:0000256" key="1">
    <source>
        <dbReference type="ARBA" id="ARBA00005417"/>
    </source>
</evidence>
<sequence>MMWQWIGLALFSLTVLPAGLVLAANRVPRRLRTWLAPIRTRGWVLLLFYCAAPLNTIPRLAGATSAETRTCTAAGCILCLAGFLLLGIATRRHRNRAADRPQSAARPAGAVCDSAVEVGANTLTELLGGCSSERSLVQGREAVAGSRRKAVGMGDGGLEVDAVSKRYGDVVALDAMSFEVRAGELFGFVGSNGAGKTTAMRIILGVVTADAGQVRYDGAPLTLRTRRRIGYMPEERGLYPKMKVAEQLHYLAQLHGLGPAAARRAVARWTERLGVAARRDDEVQKLSLGNQQRVQLAAALVHDPVALVLDEPFSGLDPVAVDVMSEVLRERRAAGVPVVFSSHQLDLVERLCDRVGIVRAGRLVACGPVDELRAGGGGRLVVDAPDAPADWADGLVGVRVRGRDGSRTVLELEPGADDQAVLRAALASGPVREFHPRRPSLAELFRDVVGAGDGGGHGGGGAGDG</sequence>
<dbReference type="InterPro" id="IPR003593">
    <property type="entry name" value="AAA+_ATPase"/>
</dbReference>
<keyword evidence="3" id="KW-0547">Nucleotide-binding</keyword>
<organism evidence="7 8">
    <name type="scientific">Frankia torreyi</name>
    <dbReference type="NCBI Taxonomy" id="1856"/>
    <lineage>
        <taxon>Bacteria</taxon>
        <taxon>Bacillati</taxon>
        <taxon>Actinomycetota</taxon>
        <taxon>Actinomycetes</taxon>
        <taxon>Frankiales</taxon>
        <taxon>Frankiaceae</taxon>
        <taxon>Frankia</taxon>
    </lineage>
</organism>
<dbReference type="InterPro" id="IPR017871">
    <property type="entry name" value="ABC_transporter-like_CS"/>
</dbReference>